<evidence type="ECO:0000259" key="8">
    <source>
        <dbReference type="Pfam" id="PF01432"/>
    </source>
</evidence>
<dbReference type="PANTHER" id="PTHR43660">
    <property type="entry name" value="DIPEPTIDYL CARBOXYPEPTIDASE"/>
    <property type="match status" value="1"/>
</dbReference>
<dbReference type="Gene3D" id="1.10.1370.40">
    <property type="match status" value="1"/>
</dbReference>
<dbReference type="FunFam" id="3.40.390.10:FF:000009">
    <property type="entry name" value="Oligopeptidase A"/>
    <property type="match status" value="1"/>
</dbReference>
<dbReference type="GO" id="GO:0004222">
    <property type="term" value="F:metalloendopeptidase activity"/>
    <property type="evidence" value="ECO:0007669"/>
    <property type="project" value="InterPro"/>
</dbReference>
<evidence type="ECO:0000256" key="6">
    <source>
        <dbReference type="ARBA" id="ARBA00023049"/>
    </source>
</evidence>
<dbReference type="GO" id="GO:0046872">
    <property type="term" value="F:metal ion binding"/>
    <property type="evidence" value="ECO:0007669"/>
    <property type="project" value="UniProtKB-UniRule"/>
</dbReference>
<dbReference type="InterPro" id="IPR001567">
    <property type="entry name" value="Pept_M3A_M3B_dom"/>
</dbReference>
<dbReference type="InterPro" id="IPR034005">
    <property type="entry name" value="M3A_DCP"/>
</dbReference>
<dbReference type="Gene3D" id="3.40.390.10">
    <property type="entry name" value="Collagenase (Catalytic Domain)"/>
    <property type="match status" value="1"/>
</dbReference>
<keyword evidence="10" id="KW-1185">Reference proteome</keyword>
<evidence type="ECO:0000256" key="5">
    <source>
        <dbReference type="ARBA" id="ARBA00022833"/>
    </source>
</evidence>
<dbReference type="GO" id="GO:0005829">
    <property type="term" value="C:cytosol"/>
    <property type="evidence" value="ECO:0007669"/>
    <property type="project" value="TreeGrafter"/>
</dbReference>
<comment type="cofactor">
    <cofactor evidence="7">
        <name>Zn(2+)</name>
        <dbReference type="ChEBI" id="CHEBI:29105"/>
    </cofactor>
    <text evidence="7">Binds 1 zinc ion.</text>
</comment>
<dbReference type="EMBL" id="JAPDPI010000011">
    <property type="protein sequence ID" value="MCW3805391.1"/>
    <property type="molecule type" value="Genomic_DNA"/>
</dbReference>
<dbReference type="InterPro" id="IPR024077">
    <property type="entry name" value="Neurolysin/TOP_dom2"/>
</dbReference>
<evidence type="ECO:0000256" key="4">
    <source>
        <dbReference type="ARBA" id="ARBA00022801"/>
    </source>
</evidence>
<dbReference type="Gene3D" id="1.10.1370.10">
    <property type="entry name" value="Neurolysin, domain 3"/>
    <property type="match status" value="1"/>
</dbReference>
<evidence type="ECO:0000256" key="2">
    <source>
        <dbReference type="ARBA" id="ARBA00022670"/>
    </source>
</evidence>
<evidence type="ECO:0000256" key="3">
    <source>
        <dbReference type="ARBA" id="ARBA00022723"/>
    </source>
</evidence>
<dbReference type="AlphaFoldDB" id="A0AAE3MCN7"/>
<dbReference type="InterPro" id="IPR024079">
    <property type="entry name" value="MetalloPept_cat_dom_sf"/>
</dbReference>
<dbReference type="SUPFAM" id="SSF55486">
    <property type="entry name" value="Metalloproteases ('zincins'), catalytic domain"/>
    <property type="match status" value="1"/>
</dbReference>
<dbReference type="CDD" id="cd06456">
    <property type="entry name" value="M3A_DCP"/>
    <property type="match status" value="1"/>
</dbReference>
<evidence type="ECO:0000256" key="7">
    <source>
        <dbReference type="RuleBase" id="RU003435"/>
    </source>
</evidence>
<dbReference type="InterPro" id="IPR045090">
    <property type="entry name" value="Pept_M3A_M3B"/>
</dbReference>
<dbReference type="Pfam" id="PF01432">
    <property type="entry name" value="Peptidase_M3"/>
    <property type="match status" value="1"/>
</dbReference>
<keyword evidence="3 7" id="KW-0479">Metal-binding</keyword>
<accession>A0AAE3MCN7</accession>
<keyword evidence="4 7" id="KW-0378">Hydrolase</keyword>
<keyword evidence="5 7" id="KW-0862">Zinc</keyword>
<feature type="domain" description="Peptidase M3A/M3B catalytic" evidence="8">
    <location>
        <begin position="252"/>
        <end position="700"/>
    </location>
</feature>
<comment type="caution">
    <text evidence="9">The sequence shown here is derived from an EMBL/GenBank/DDBJ whole genome shotgun (WGS) entry which is preliminary data.</text>
</comment>
<proteinExistence type="inferred from homology"/>
<dbReference type="RefSeq" id="WP_301198762.1">
    <property type="nucleotide sequence ID" value="NZ_JAPDPI010000011.1"/>
</dbReference>
<evidence type="ECO:0000256" key="1">
    <source>
        <dbReference type="ARBA" id="ARBA00006040"/>
    </source>
</evidence>
<gene>
    <name evidence="9" type="ORF">OM074_07110</name>
</gene>
<dbReference type="GO" id="GO:0004180">
    <property type="term" value="F:carboxypeptidase activity"/>
    <property type="evidence" value="ECO:0007669"/>
    <property type="project" value="TreeGrafter"/>
</dbReference>
<comment type="similarity">
    <text evidence="1 7">Belongs to the peptidase M3 family.</text>
</comment>
<protein>
    <submittedName>
        <fullName evidence="9">M3 family metallopeptidase</fullName>
    </submittedName>
</protein>
<dbReference type="GO" id="GO:0006508">
    <property type="term" value="P:proteolysis"/>
    <property type="evidence" value="ECO:0007669"/>
    <property type="project" value="UniProtKB-KW"/>
</dbReference>
<reference evidence="9" key="1">
    <citation type="submission" date="2022-10" db="EMBL/GenBank/DDBJ databases">
        <authorList>
            <person name="Yu W.X."/>
        </authorList>
    </citation>
    <scope>NUCLEOTIDE SEQUENCE</scope>
    <source>
        <strain evidence="9">D04</strain>
    </source>
</reference>
<dbReference type="PANTHER" id="PTHR43660:SF1">
    <property type="entry name" value="DIPEPTIDYL CARBOXYPEPTIDASE"/>
    <property type="match status" value="1"/>
</dbReference>
<sequence length="702" mass="79728">MKQSLFVFTIAALIFLGACSKKTPMETNPLLVEYATPFKIAPFEKIKNQHYMPAFLKGMEEQNKNIEAIVNNSEAPTFANTIEALEYSGELLGKVGYVFYNLTSSNTNDSLKAIAQEVAPIASKHNDAIFLNNKLFARIKTVYEQKDQLNLSTEEKKLLTETYESFARGGANLPEDKKEEFSQINGKLAVLTLKFGDNVLNETNNYLMVVDKKNDLQGLPQASIDAAAKLATKKGHEGKWAFTTHKPSMIPFLQYAENRNLREMIFKAYINRGDNNNEFDNKEIIKEIVNLRIKRANLLGFENHAAFILDKNMAKTPETVNAKLASLMDKSLTVAKKEVKDMQQIIKEEGGRFKLEPWDWWYYAEKVKMKKYNLDENEIRPYLQLSNVIDGALYTANQLYGLQFEKKEGLPLPHPDATAYEVKEADGSHVGILFMDYHPRESKRGGAWMNAFQKQLTINGENIPPIITMVCNFTSPTEKLPSLLSIDEVETLFHEFGHALHGLLSRCKYESLSGTSVPRDFVELPSQIMEHWSTHPELLKYYGKHYKTGEIIPDELIAKIENAGKFNQGFATTEYLAAAILDMDYHTLTSPLDTDVNGFETKSMKNMKLIPEIVSRYRSTYFQHIFAGGYSAGYYAYIWAAILDSDAFDSFRKNGIFDKETATKFRKNILEKGGTEDAMEMYTKFKGAQPDENALLKDRGLI</sequence>
<name>A0AAE3MCN7_9BACT</name>
<dbReference type="Proteomes" id="UP001207408">
    <property type="component" value="Unassembled WGS sequence"/>
</dbReference>
<keyword evidence="6 7" id="KW-0482">Metalloprotease</keyword>
<evidence type="ECO:0000313" key="9">
    <source>
        <dbReference type="EMBL" id="MCW3805391.1"/>
    </source>
</evidence>
<evidence type="ECO:0000313" key="10">
    <source>
        <dbReference type="Proteomes" id="UP001207408"/>
    </source>
</evidence>
<keyword evidence="2 7" id="KW-0645">Protease</keyword>
<organism evidence="9 10">
    <name type="scientific">Plebeiibacterium marinum</name>
    <dbReference type="NCBI Taxonomy" id="2992111"/>
    <lineage>
        <taxon>Bacteria</taxon>
        <taxon>Pseudomonadati</taxon>
        <taxon>Bacteroidota</taxon>
        <taxon>Bacteroidia</taxon>
        <taxon>Marinilabiliales</taxon>
        <taxon>Marinilabiliaceae</taxon>
        <taxon>Plebeiibacterium</taxon>
    </lineage>
</organism>
<dbReference type="PROSITE" id="PS51257">
    <property type="entry name" value="PROKAR_LIPOPROTEIN"/>
    <property type="match status" value="1"/>
</dbReference>